<proteinExistence type="predicted"/>
<dbReference type="AlphaFoldDB" id="A0A8C3TJR7"/>
<reference evidence="1" key="1">
    <citation type="submission" date="2025-08" db="UniProtKB">
        <authorList>
            <consortium name="Ensembl"/>
        </authorList>
    </citation>
    <scope>IDENTIFICATION</scope>
</reference>
<reference evidence="1" key="2">
    <citation type="submission" date="2025-09" db="UniProtKB">
        <authorList>
            <consortium name="Ensembl"/>
        </authorList>
    </citation>
    <scope>IDENTIFICATION</scope>
</reference>
<evidence type="ECO:0000313" key="1">
    <source>
        <dbReference type="Ensembl" id="ENSCSRP00000028743.1"/>
    </source>
</evidence>
<dbReference type="Proteomes" id="UP000694403">
    <property type="component" value="Unplaced"/>
</dbReference>
<accession>A0A8C3TJR7</accession>
<protein>
    <submittedName>
        <fullName evidence="1">Uncharacterized protein</fullName>
    </submittedName>
</protein>
<organism evidence="1 2">
    <name type="scientific">Chelydra serpentina</name>
    <name type="common">Snapping turtle</name>
    <name type="synonym">Testudo serpentina</name>
    <dbReference type="NCBI Taxonomy" id="8475"/>
    <lineage>
        <taxon>Eukaryota</taxon>
        <taxon>Metazoa</taxon>
        <taxon>Chordata</taxon>
        <taxon>Craniata</taxon>
        <taxon>Vertebrata</taxon>
        <taxon>Euteleostomi</taxon>
        <taxon>Archelosauria</taxon>
        <taxon>Testudinata</taxon>
        <taxon>Testudines</taxon>
        <taxon>Cryptodira</taxon>
        <taxon>Durocryptodira</taxon>
        <taxon>Americhelydia</taxon>
        <taxon>Chelydroidea</taxon>
        <taxon>Chelydridae</taxon>
        <taxon>Chelydra</taxon>
    </lineage>
</organism>
<dbReference type="Ensembl" id="ENSCSRT00000029906.1">
    <property type="protein sequence ID" value="ENSCSRP00000028743.1"/>
    <property type="gene ID" value="ENSCSRG00000021134.1"/>
</dbReference>
<sequence length="120" mass="13688">CLTSPSATHWPSCQWHWTSDRHTTPQPKTPELKRSASFSLPSSWDYRCAPHADNILSRQSTCCSGQRCVRLNIYQVVLSIDTQSLPLGQVNKHYLSPVYTLENEAKGWILPLSHITYFTL</sequence>
<keyword evidence="2" id="KW-1185">Reference proteome</keyword>
<evidence type="ECO:0000313" key="2">
    <source>
        <dbReference type="Proteomes" id="UP000694403"/>
    </source>
</evidence>
<name>A0A8C3TJR7_CHESE</name>